<dbReference type="PANTHER" id="PTHR19879:SF9">
    <property type="entry name" value="TRANSCRIPTION INITIATION FACTOR TFIID SUBUNIT 5"/>
    <property type="match status" value="1"/>
</dbReference>
<dbReference type="RefSeq" id="WP_126630103.1">
    <property type="nucleotide sequence ID" value="NZ_BIFT01000002.1"/>
</dbReference>
<dbReference type="CDD" id="cd00200">
    <property type="entry name" value="WD40"/>
    <property type="match status" value="2"/>
</dbReference>
<feature type="repeat" description="WD" evidence="3">
    <location>
        <begin position="589"/>
        <end position="620"/>
    </location>
</feature>
<dbReference type="EMBL" id="BIFT01000002">
    <property type="protein sequence ID" value="GCE29923.1"/>
    <property type="molecule type" value="Genomic_DNA"/>
</dbReference>
<evidence type="ECO:0000313" key="6">
    <source>
        <dbReference type="Proteomes" id="UP000287171"/>
    </source>
</evidence>
<dbReference type="InterPro" id="IPR002182">
    <property type="entry name" value="NB-ARC"/>
</dbReference>
<dbReference type="InterPro" id="IPR015943">
    <property type="entry name" value="WD40/YVTN_repeat-like_dom_sf"/>
</dbReference>
<sequence length="1213" mass="135540">MRPSSYKERDYAFGQMMLLLRTSLELTQIEIAEILGVSRKAVGRWEAGEMYPKLPHLKALLTFALEQHAFTSGREEEEIRAFWKAAHQKTQLDERWLHDLFAAWQARQTLEKARDVELTHPLPVRGVPRIDWGEALDVSRFYGREEELAQLHEWVVQERCRIVCLLGMGGIGKSALTVRCMHRVASDFDVVIWRSLRDAPSCEVLLDECLQLLAPQPLHDPSSALERQLSRLLDLFHQFRVLLVLDNLETLLQEGSSTGRMRPGYEGYERLLQRIGGSDHQSCLLLTSREKPADLLPLEGGRNPVRALRLRGLGDDAGQLLLEARELRGSAQEQRRLVEAYGGNPLALNIIAQSVVDVFGGEIAAFLNQGEVVFGSVRELLDEQFRRLSHVEQSVLFWLAIVREPISLEELKALFVNTPQPHVQVLEAVTGLRRRSLIELGQRAGSFTLQAVVLEYATMLLIGEASREIKQQRLVRLIEHGLTLSTSREYVRRSQMRLIVNPLLVELRSTYLERAAVEEQLLTLLEQLRNQADYAQGYGPANILMLLCEQRQHLRGLDLSQLAIRGALLRGVEMQDTSLAGSILQDTVFTEAFDAIRSIAISPDGTLWAASSRQGNVRMWYEGGKRLYRTWHAHSDTIRALVFSPDGSTLATGSWDGAIKLWQIESGDLLWASWQTNNIQRLAYAPDGCMLASCGDDGTVRIWDAKSGECLQSSSSQRGPMHALAWSPDGRLLASGSFDGSLRLWEWSHGIVRVLAEHKNWVTGLAFAPDGHTLASASFDRTVRLWDVTSGKVRNTLSGHTGPVFSVAYSQNGHLLASSGFDRTIQIWDSELGSYRMALREHTAAVYDVAFTPDSRHLLSGGDDGALRLWDVAIGRCLQIKQSYAISLYDIAWNFDGTWLASAGSDTLVSIWDAKGQLPPRVFSGHRWIVRGVVWSPDGQYVASCGEDNALRIWELDTGETKHLLRDPDGVDTSFYGVAWSPDGQWLAAASYQQGVHVWQVTDATRRWVSRTQQTRIRNVGWSPDGQWLASCGDDGSVFLWRAFDDSQGIVLRGHRGMAMSLAWSPDGTQLVSGGGGSGSGEIIFWDVLQRERLHVWSEAGTMVYALAWSATGDLLISGGSDGSIRWWEVASGKCLKVQKKHQGAVQSLRMSSDNRMLASCSDDGAIHISNVYTGEHIRTLRRDRPYERLNIRDVRGVSEAHKENLRALGAIG</sequence>
<feature type="repeat" description="WD" evidence="3">
    <location>
        <begin position="1010"/>
        <end position="1041"/>
    </location>
</feature>
<feature type="repeat" description="WD" evidence="3">
    <location>
        <begin position="631"/>
        <end position="672"/>
    </location>
</feature>
<evidence type="ECO:0000259" key="4">
    <source>
        <dbReference type="PROSITE" id="PS50943"/>
    </source>
</evidence>
<feature type="repeat" description="WD" evidence="3">
    <location>
        <begin position="1104"/>
        <end position="1138"/>
    </location>
</feature>
<feature type="repeat" description="WD" evidence="3">
    <location>
        <begin position="923"/>
        <end position="964"/>
    </location>
</feature>
<gene>
    <name evidence="5" type="ORF">KDA_54070</name>
</gene>
<protein>
    <recommendedName>
        <fullName evidence="4">HTH cro/C1-type domain-containing protein</fullName>
    </recommendedName>
</protein>
<dbReference type="GO" id="GO:0003677">
    <property type="term" value="F:DNA binding"/>
    <property type="evidence" value="ECO:0007669"/>
    <property type="project" value="InterPro"/>
</dbReference>
<dbReference type="InterPro" id="IPR020472">
    <property type="entry name" value="WD40_PAC1"/>
</dbReference>
<dbReference type="SMART" id="SM00320">
    <property type="entry name" value="WD40"/>
    <property type="match status" value="14"/>
</dbReference>
<dbReference type="PROSITE" id="PS50082">
    <property type="entry name" value="WD_REPEATS_2"/>
    <property type="match status" value="12"/>
</dbReference>
<keyword evidence="6" id="KW-1185">Reference proteome</keyword>
<dbReference type="Proteomes" id="UP000287171">
    <property type="component" value="Unassembled WGS sequence"/>
</dbReference>
<reference evidence="6" key="1">
    <citation type="submission" date="2018-12" db="EMBL/GenBank/DDBJ databases">
        <title>Tengunoibacter tsumagoiensis gen. nov., sp. nov., Dictyobacter kobayashii sp. nov., D. alpinus sp. nov., and D. joshuensis sp. nov. and description of Dictyobacteraceae fam. nov. within the order Ktedonobacterales isolated from Tengu-no-mugimeshi.</title>
        <authorList>
            <person name="Wang C.M."/>
            <person name="Zheng Y."/>
            <person name="Sakai Y."/>
            <person name="Toyoda A."/>
            <person name="Minakuchi Y."/>
            <person name="Abe K."/>
            <person name="Yokota A."/>
            <person name="Yabe S."/>
        </authorList>
    </citation>
    <scope>NUCLEOTIDE SEQUENCE [LARGE SCALE GENOMIC DNA]</scope>
    <source>
        <strain evidence="6">Uno16</strain>
    </source>
</reference>
<dbReference type="InterPro" id="IPR027417">
    <property type="entry name" value="P-loop_NTPase"/>
</dbReference>
<dbReference type="CDD" id="cd00093">
    <property type="entry name" value="HTH_XRE"/>
    <property type="match status" value="1"/>
</dbReference>
<dbReference type="SUPFAM" id="SSF50978">
    <property type="entry name" value="WD40 repeat-like"/>
    <property type="match status" value="3"/>
</dbReference>
<dbReference type="PRINTS" id="PR00364">
    <property type="entry name" value="DISEASERSIST"/>
</dbReference>
<evidence type="ECO:0000256" key="2">
    <source>
        <dbReference type="ARBA" id="ARBA00022737"/>
    </source>
</evidence>
<evidence type="ECO:0000256" key="1">
    <source>
        <dbReference type="ARBA" id="ARBA00022574"/>
    </source>
</evidence>
<dbReference type="Pfam" id="PF01381">
    <property type="entry name" value="HTH_3"/>
    <property type="match status" value="1"/>
</dbReference>
<dbReference type="InterPro" id="IPR019775">
    <property type="entry name" value="WD40_repeat_CS"/>
</dbReference>
<keyword evidence="1 3" id="KW-0853">WD repeat</keyword>
<evidence type="ECO:0000256" key="3">
    <source>
        <dbReference type="PROSITE-ProRule" id="PRU00221"/>
    </source>
</evidence>
<proteinExistence type="predicted"/>
<dbReference type="PROSITE" id="PS50943">
    <property type="entry name" value="HTH_CROC1"/>
    <property type="match status" value="1"/>
</dbReference>
<organism evidence="5 6">
    <name type="scientific">Dictyobacter alpinus</name>
    <dbReference type="NCBI Taxonomy" id="2014873"/>
    <lineage>
        <taxon>Bacteria</taxon>
        <taxon>Bacillati</taxon>
        <taxon>Chloroflexota</taxon>
        <taxon>Ktedonobacteria</taxon>
        <taxon>Ktedonobacterales</taxon>
        <taxon>Dictyobacteraceae</taxon>
        <taxon>Dictyobacter</taxon>
    </lineage>
</organism>
<accession>A0A402BEW5</accession>
<feature type="repeat" description="WD" evidence="3">
    <location>
        <begin position="1139"/>
        <end position="1180"/>
    </location>
</feature>
<feature type="repeat" description="WD" evidence="3">
    <location>
        <begin position="797"/>
        <end position="829"/>
    </location>
</feature>
<dbReference type="PANTHER" id="PTHR19879">
    <property type="entry name" value="TRANSCRIPTION INITIATION FACTOR TFIID"/>
    <property type="match status" value="1"/>
</dbReference>
<dbReference type="Pfam" id="PF00931">
    <property type="entry name" value="NB-ARC"/>
    <property type="match status" value="1"/>
</dbReference>
<dbReference type="Gene3D" id="1.10.260.40">
    <property type="entry name" value="lambda repressor-like DNA-binding domains"/>
    <property type="match status" value="1"/>
</dbReference>
<dbReference type="SUPFAM" id="SSF47413">
    <property type="entry name" value="lambda repressor-like DNA-binding domains"/>
    <property type="match status" value="1"/>
</dbReference>
<dbReference type="InterPro" id="IPR001680">
    <property type="entry name" value="WD40_rpt"/>
</dbReference>
<dbReference type="OrthoDB" id="135039at2"/>
<feature type="repeat" description="WD" evidence="3">
    <location>
        <begin position="755"/>
        <end position="796"/>
    </location>
</feature>
<dbReference type="InterPro" id="IPR001387">
    <property type="entry name" value="Cro/C1-type_HTH"/>
</dbReference>
<dbReference type="PRINTS" id="PR00320">
    <property type="entry name" value="GPROTEINBRPT"/>
</dbReference>
<comment type="caution">
    <text evidence="5">The sequence shown here is derived from an EMBL/GenBank/DDBJ whole genome shotgun (WGS) entry which is preliminary data.</text>
</comment>
<dbReference type="Pfam" id="PF00400">
    <property type="entry name" value="WD40"/>
    <property type="match status" value="14"/>
</dbReference>
<dbReference type="Gene3D" id="3.40.50.300">
    <property type="entry name" value="P-loop containing nucleotide triphosphate hydrolases"/>
    <property type="match status" value="1"/>
</dbReference>
<name>A0A402BEW5_9CHLR</name>
<feature type="domain" description="HTH cro/C1-type" evidence="4">
    <location>
        <begin position="17"/>
        <end position="60"/>
    </location>
</feature>
<dbReference type="SMART" id="SM00530">
    <property type="entry name" value="HTH_XRE"/>
    <property type="match status" value="1"/>
</dbReference>
<dbReference type="PROSITE" id="PS00678">
    <property type="entry name" value="WD_REPEATS_1"/>
    <property type="match status" value="4"/>
</dbReference>
<keyword evidence="2" id="KW-0677">Repeat</keyword>
<dbReference type="GO" id="GO:0043531">
    <property type="term" value="F:ADP binding"/>
    <property type="evidence" value="ECO:0007669"/>
    <property type="project" value="InterPro"/>
</dbReference>
<feature type="repeat" description="WD" evidence="3">
    <location>
        <begin position="839"/>
        <end position="880"/>
    </location>
</feature>
<dbReference type="SUPFAM" id="SSF52540">
    <property type="entry name" value="P-loop containing nucleoside triphosphate hydrolases"/>
    <property type="match status" value="1"/>
</dbReference>
<dbReference type="Gene3D" id="2.130.10.10">
    <property type="entry name" value="YVTN repeat-like/Quinoprotein amine dehydrogenase"/>
    <property type="match status" value="5"/>
</dbReference>
<feature type="repeat" description="WD" evidence="3">
    <location>
        <begin position="881"/>
        <end position="913"/>
    </location>
</feature>
<dbReference type="AlphaFoldDB" id="A0A402BEW5"/>
<dbReference type="PROSITE" id="PS50294">
    <property type="entry name" value="WD_REPEATS_REGION"/>
    <property type="match status" value="9"/>
</dbReference>
<dbReference type="InterPro" id="IPR010982">
    <property type="entry name" value="Lambda_DNA-bd_dom_sf"/>
</dbReference>
<evidence type="ECO:0000313" key="5">
    <source>
        <dbReference type="EMBL" id="GCE29923.1"/>
    </source>
</evidence>
<dbReference type="InterPro" id="IPR036322">
    <property type="entry name" value="WD40_repeat_dom_sf"/>
</dbReference>
<feature type="repeat" description="WD" evidence="3">
    <location>
        <begin position="672"/>
        <end position="713"/>
    </location>
</feature>
<feature type="repeat" description="WD" evidence="3">
    <location>
        <begin position="714"/>
        <end position="746"/>
    </location>
</feature>